<dbReference type="EMBL" id="FJUY01000011">
    <property type="protein sequence ID" value="CZT21269.1"/>
    <property type="molecule type" value="Genomic_DNA"/>
</dbReference>
<dbReference type="OrthoDB" id="3631150at2759"/>
<organism evidence="9 10">
    <name type="scientific">Ramularia collo-cygni</name>
    <dbReference type="NCBI Taxonomy" id="112498"/>
    <lineage>
        <taxon>Eukaryota</taxon>
        <taxon>Fungi</taxon>
        <taxon>Dikarya</taxon>
        <taxon>Ascomycota</taxon>
        <taxon>Pezizomycotina</taxon>
        <taxon>Dothideomycetes</taxon>
        <taxon>Dothideomycetidae</taxon>
        <taxon>Mycosphaerellales</taxon>
        <taxon>Mycosphaerellaceae</taxon>
        <taxon>Ramularia</taxon>
    </lineage>
</organism>
<evidence type="ECO:0000256" key="4">
    <source>
        <dbReference type="ARBA" id="ARBA00023163"/>
    </source>
</evidence>
<keyword evidence="1" id="KW-0479">Metal-binding</keyword>
<keyword evidence="5" id="KW-0539">Nucleus</keyword>
<dbReference type="STRING" id="112498.A0A2D3VH61"/>
<keyword evidence="4" id="KW-0804">Transcription</keyword>
<dbReference type="Pfam" id="PF00172">
    <property type="entry name" value="Zn_clus"/>
    <property type="match status" value="1"/>
</dbReference>
<evidence type="ECO:0000259" key="7">
    <source>
        <dbReference type="PROSITE" id="PS50048"/>
    </source>
</evidence>
<dbReference type="AlphaFoldDB" id="A0A2D3VH61"/>
<dbReference type="GO" id="GO:0008270">
    <property type="term" value="F:zinc ion binding"/>
    <property type="evidence" value="ECO:0007669"/>
    <property type="project" value="UniProtKB-KW"/>
</dbReference>
<protein>
    <recommendedName>
        <fullName evidence="11">Zn(2)-C6 fungal-type domain-containing protein</fullName>
    </recommendedName>
</protein>
<dbReference type="PANTHER" id="PTHR47660">
    <property type="entry name" value="TRANSCRIPTION FACTOR WITH C2H2 AND ZN(2)-CYS(6) DNA BINDING DOMAIN (EUROFUNG)-RELATED-RELATED"/>
    <property type="match status" value="1"/>
</dbReference>
<reference evidence="9 10" key="1">
    <citation type="submission" date="2016-03" db="EMBL/GenBank/DDBJ databases">
        <authorList>
            <person name="Ploux O."/>
        </authorList>
    </citation>
    <scope>NUCLEOTIDE SEQUENCE [LARGE SCALE GENOMIC DNA]</scope>
    <source>
        <strain evidence="9 10">URUG2</strain>
    </source>
</reference>
<evidence type="ECO:0000256" key="5">
    <source>
        <dbReference type="ARBA" id="ARBA00023242"/>
    </source>
</evidence>
<dbReference type="InterPro" id="IPR013087">
    <property type="entry name" value="Znf_C2H2_type"/>
</dbReference>
<evidence type="ECO:0000256" key="6">
    <source>
        <dbReference type="PROSITE-ProRule" id="PRU00042"/>
    </source>
</evidence>
<keyword evidence="3" id="KW-0805">Transcription regulation</keyword>
<evidence type="ECO:0008006" key="11">
    <source>
        <dbReference type="Google" id="ProtNLM"/>
    </source>
</evidence>
<dbReference type="SUPFAM" id="SSF57701">
    <property type="entry name" value="Zn2/Cys6 DNA-binding domain"/>
    <property type="match status" value="1"/>
</dbReference>
<dbReference type="GO" id="GO:0000981">
    <property type="term" value="F:DNA-binding transcription factor activity, RNA polymerase II-specific"/>
    <property type="evidence" value="ECO:0007669"/>
    <property type="project" value="InterPro"/>
</dbReference>
<dbReference type="PROSITE" id="PS50157">
    <property type="entry name" value="ZINC_FINGER_C2H2_2"/>
    <property type="match status" value="1"/>
</dbReference>
<accession>A0A2D3VH61</accession>
<evidence type="ECO:0000313" key="10">
    <source>
        <dbReference type="Proteomes" id="UP000225277"/>
    </source>
</evidence>
<sequence>MSGIGYPCSACGACFKRKDLLDRHHHIHDTERPTPASSRSGKACDRCSRLKTKCDGLATCARCQRGGHCCTYKTGRARAGRLSAGTISPVHSPYLSTSEGGSPGSNLSYSVSDPGDHISYDQSWTTEETWSQLPAFTQASHWDWPSSLDGFSGLDSPHLEPLQPQQLSPSLWNHSLPGDASDCFQFPQDSFICQDDVFDGSMTASWPQYESPEDQIDPALIGDIKFNVEDYDYATMEAPYAFTPYSLP</sequence>
<name>A0A2D3VH61_9PEZI</name>
<dbReference type="InterPro" id="IPR036864">
    <property type="entry name" value="Zn2-C6_fun-type_DNA-bd_sf"/>
</dbReference>
<evidence type="ECO:0000259" key="8">
    <source>
        <dbReference type="PROSITE" id="PS50157"/>
    </source>
</evidence>
<dbReference type="SUPFAM" id="SSF57667">
    <property type="entry name" value="beta-beta-alpha zinc fingers"/>
    <property type="match status" value="1"/>
</dbReference>
<dbReference type="PANTHER" id="PTHR47660:SF2">
    <property type="entry name" value="TRANSCRIPTION FACTOR WITH C2H2 AND ZN(2)-CYS(6) DNA BINDING DOMAIN (EUROFUNG)"/>
    <property type="match status" value="1"/>
</dbReference>
<dbReference type="CDD" id="cd00067">
    <property type="entry name" value="GAL4"/>
    <property type="match status" value="1"/>
</dbReference>
<dbReference type="PROSITE" id="PS00028">
    <property type="entry name" value="ZINC_FINGER_C2H2_1"/>
    <property type="match status" value="1"/>
</dbReference>
<evidence type="ECO:0000256" key="1">
    <source>
        <dbReference type="ARBA" id="ARBA00022723"/>
    </source>
</evidence>
<evidence type="ECO:0000256" key="2">
    <source>
        <dbReference type="ARBA" id="ARBA00022833"/>
    </source>
</evidence>
<dbReference type="InterPro" id="IPR036236">
    <property type="entry name" value="Znf_C2H2_sf"/>
</dbReference>
<dbReference type="Gene3D" id="4.10.240.10">
    <property type="entry name" value="Zn(2)-C6 fungal-type DNA-binding domain"/>
    <property type="match status" value="1"/>
</dbReference>
<dbReference type="PROSITE" id="PS50048">
    <property type="entry name" value="ZN2_CY6_FUNGAL_2"/>
    <property type="match status" value="1"/>
</dbReference>
<keyword evidence="2" id="KW-0862">Zinc</keyword>
<evidence type="ECO:0000256" key="3">
    <source>
        <dbReference type="ARBA" id="ARBA00023015"/>
    </source>
</evidence>
<evidence type="ECO:0000313" key="9">
    <source>
        <dbReference type="EMBL" id="CZT21269.1"/>
    </source>
</evidence>
<dbReference type="RefSeq" id="XP_023628158.1">
    <property type="nucleotide sequence ID" value="XM_023772390.1"/>
</dbReference>
<keyword evidence="10" id="KW-1185">Reference proteome</keyword>
<proteinExistence type="predicted"/>
<dbReference type="PROSITE" id="PS00463">
    <property type="entry name" value="ZN2_CY6_FUNGAL_1"/>
    <property type="match status" value="1"/>
</dbReference>
<dbReference type="GeneID" id="35602252"/>
<dbReference type="Proteomes" id="UP000225277">
    <property type="component" value="Unassembled WGS sequence"/>
</dbReference>
<dbReference type="InterPro" id="IPR001138">
    <property type="entry name" value="Zn2Cys6_DnaBD"/>
</dbReference>
<gene>
    <name evidence="9" type="ORF">RCC_07132</name>
</gene>
<keyword evidence="6" id="KW-0863">Zinc-finger</keyword>
<dbReference type="Gene3D" id="3.30.160.60">
    <property type="entry name" value="Classic Zinc Finger"/>
    <property type="match status" value="1"/>
</dbReference>
<feature type="domain" description="C2H2-type" evidence="8">
    <location>
        <begin position="6"/>
        <end position="33"/>
    </location>
</feature>
<feature type="domain" description="Zn(2)-C6 fungal-type" evidence="7">
    <location>
        <begin position="43"/>
        <end position="72"/>
    </location>
</feature>